<keyword evidence="2" id="KW-1133">Transmembrane helix</keyword>
<feature type="transmembrane region" description="Helical" evidence="2">
    <location>
        <begin position="20"/>
        <end position="40"/>
    </location>
</feature>
<sequence>MGKSNLAMEIFVRLFNEWEIQLLVLLSFMLQAFLFFAGGLRRRTSNRMMPSLEGVHKTGSSLGTIPPHTPWRTGHDHRFRHRGQQPLAEAFAESFSLSRPRLVYLLEGSQ</sequence>
<evidence type="ECO:0000256" key="2">
    <source>
        <dbReference type="SAM" id="Phobius"/>
    </source>
</evidence>
<name>A0A0A9AD51_ARUDO</name>
<dbReference type="EMBL" id="GBRH01250032">
    <property type="protein sequence ID" value="JAD47863.1"/>
    <property type="molecule type" value="Transcribed_RNA"/>
</dbReference>
<accession>A0A0A9AD51</accession>
<organism evidence="3">
    <name type="scientific">Arundo donax</name>
    <name type="common">Giant reed</name>
    <name type="synonym">Donax arundinaceus</name>
    <dbReference type="NCBI Taxonomy" id="35708"/>
    <lineage>
        <taxon>Eukaryota</taxon>
        <taxon>Viridiplantae</taxon>
        <taxon>Streptophyta</taxon>
        <taxon>Embryophyta</taxon>
        <taxon>Tracheophyta</taxon>
        <taxon>Spermatophyta</taxon>
        <taxon>Magnoliopsida</taxon>
        <taxon>Liliopsida</taxon>
        <taxon>Poales</taxon>
        <taxon>Poaceae</taxon>
        <taxon>PACMAD clade</taxon>
        <taxon>Arundinoideae</taxon>
        <taxon>Arundineae</taxon>
        <taxon>Arundo</taxon>
    </lineage>
</organism>
<keyword evidence="2" id="KW-0472">Membrane</keyword>
<evidence type="ECO:0000256" key="1">
    <source>
        <dbReference type="SAM" id="MobiDB-lite"/>
    </source>
</evidence>
<proteinExistence type="predicted"/>
<feature type="region of interest" description="Disordered" evidence="1">
    <location>
        <begin position="55"/>
        <end position="78"/>
    </location>
</feature>
<keyword evidence="2" id="KW-0812">Transmembrane</keyword>
<reference evidence="3" key="2">
    <citation type="journal article" date="2015" name="Data Brief">
        <title>Shoot transcriptome of the giant reed, Arundo donax.</title>
        <authorList>
            <person name="Barrero R.A."/>
            <person name="Guerrero F.D."/>
            <person name="Moolhuijzen P."/>
            <person name="Goolsby J.A."/>
            <person name="Tidwell J."/>
            <person name="Bellgard S.E."/>
            <person name="Bellgard M.I."/>
        </authorList>
    </citation>
    <scope>NUCLEOTIDE SEQUENCE</scope>
    <source>
        <tissue evidence="3">Shoot tissue taken approximately 20 cm above the soil surface</tissue>
    </source>
</reference>
<evidence type="ECO:0000313" key="3">
    <source>
        <dbReference type="EMBL" id="JAD47863.1"/>
    </source>
</evidence>
<dbReference type="AlphaFoldDB" id="A0A0A9AD51"/>
<reference evidence="3" key="1">
    <citation type="submission" date="2014-09" db="EMBL/GenBank/DDBJ databases">
        <authorList>
            <person name="Magalhaes I.L.F."/>
            <person name="Oliveira U."/>
            <person name="Santos F.R."/>
            <person name="Vidigal T.H.D.A."/>
            <person name="Brescovit A.D."/>
            <person name="Santos A.J."/>
        </authorList>
    </citation>
    <scope>NUCLEOTIDE SEQUENCE</scope>
    <source>
        <tissue evidence="3">Shoot tissue taken approximately 20 cm above the soil surface</tissue>
    </source>
</reference>
<protein>
    <submittedName>
        <fullName evidence="3">Uncharacterized protein</fullName>
    </submittedName>
</protein>